<feature type="domain" description="BD-FAE-like" evidence="2">
    <location>
        <begin position="152"/>
        <end position="200"/>
    </location>
</feature>
<dbReference type="Proteomes" id="UP000267223">
    <property type="component" value="Unassembled WGS sequence"/>
</dbReference>
<reference evidence="3 4" key="1">
    <citation type="submission" date="2018-11" db="EMBL/GenBank/DDBJ databases">
        <title>Draft genome sequence of Ferruginibacter sp. BO-59.</title>
        <authorList>
            <person name="Im W.T."/>
        </authorList>
    </citation>
    <scope>NUCLEOTIDE SEQUENCE [LARGE SCALE GENOMIC DNA]</scope>
    <source>
        <strain evidence="3 4">BO-59</strain>
    </source>
</reference>
<dbReference type="InterPro" id="IPR049492">
    <property type="entry name" value="BD-FAE-like_dom"/>
</dbReference>
<dbReference type="PANTHER" id="PTHR48081:SF6">
    <property type="entry name" value="PEPTIDASE S9 PROLYL OLIGOPEPTIDASE CATALYTIC DOMAIN-CONTAINING PROTEIN"/>
    <property type="match status" value="1"/>
</dbReference>
<evidence type="ECO:0000313" key="4">
    <source>
        <dbReference type="Proteomes" id="UP000267223"/>
    </source>
</evidence>
<gene>
    <name evidence="3" type="ORF">EFY79_18975</name>
</gene>
<dbReference type="RefSeq" id="WP_123122329.1">
    <property type="nucleotide sequence ID" value="NZ_RJJR01000019.1"/>
</dbReference>
<dbReference type="PANTHER" id="PTHR48081">
    <property type="entry name" value="AB HYDROLASE SUPERFAMILY PROTEIN C4A8.06C"/>
    <property type="match status" value="1"/>
</dbReference>
<evidence type="ECO:0000313" key="3">
    <source>
        <dbReference type="EMBL" id="RNI33525.1"/>
    </source>
</evidence>
<proteinExistence type="predicted"/>
<dbReference type="EMBL" id="RJJR01000019">
    <property type="protein sequence ID" value="RNI33525.1"/>
    <property type="molecule type" value="Genomic_DNA"/>
</dbReference>
<dbReference type="InterPro" id="IPR029058">
    <property type="entry name" value="AB_hydrolase_fold"/>
</dbReference>
<keyword evidence="1 3" id="KW-0378">Hydrolase</keyword>
<sequence length="302" mass="33957">MNQKVTSFFIITSLLLLNLSYCINPIKAQQKIIQLYDKVPPGAESWTWQEKETTKNPFNTRLIYNVTHPTLMAFIPNSSISNGTAIIVCPGGGLQTLFIEQVVDIAHWLNEKGITAFVLKYRTYHLVTDDAWTEMVKNTNDKDFEKNVAQIWHLELEDAKTAITYLRQHATEYKIDTARIGIMGGSAGGTLSALLAYHYTPKTRPDFVASLYGLIADSVRKSGAVHPDAPPLFVAAATDDQMIPVSNSIRLYNDWINSNHSAELHIFSRGGHGFGIKKQNLPSDQWADLFLYWLNKQVLLSQ</sequence>
<accession>A0A3M9N842</accession>
<dbReference type="GO" id="GO:0016787">
    <property type="term" value="F:hydrolase activity"/>
    <property type="evidence" value="ECO:0007669"/>
    <property type="project" value="UniProtKB-KW"/>
</dbReference>
<protein>
    <submittedName>
        <fullName evidence="3">Alpha/beta hydrolase</fullName>
    </submittedName>
</protein>
<dbReference type="Pfam" id="PF20434">
    <property type="entry name" value="BD-FAE"/>
    <property type="match status" value="1"/>
</dbReference>
<evidence type="ECO:0000259" key="2">
    <source>
        <dbReference type="Pfam" id="PF20434"/>
    </source>
</evidence>
<comment type="caution">
    <text evidence="3">The sequence shown here is derived from an EMBL/GenBank/DDBJ whole genome shotgun (WGS) entry which is preliminary data.</text>
</comment>
<dbReference type="Gene3D" id="3.40.50.1820">
    <property type="entry name" value="alpha/beta hydrolase"/>
    <property type="match status" value="1"/>
</dbReference>
<evidence type="ECO:0000256" key="1">
    <source>
        <dbReference type="ARBA" id="ARBA00022801"/>
    </source>
</evidence>
<keyword evidence="4" id="KW-1185">Reference proteome</keyword>
<dbReference type="OrthoDB" id="9794725at2"/>
<name>A0A3M9N842_9BACT</name>
<dbReference type="InterPro" id="IPR050300">
    <property type="entry name" value="GDXG_lipolytic_enzyme"/>
</dbReference>
<organism evidence="3 4">
    <name type="scientific">Hanamia caeni</name>
    <dbReference type="NCBI Taxonomy" id="2294116"/>
    <lineage>
        <taxon>Bacteria</taxon>
        <taxon>Pseudomonadati</taxon>
        <taxon>Bacteroidota</taxon>
        <taxon>Chitinophagia</taxon>
        <taxon>Chitinophagales</taxon>
        <taxon>Chitinophagaceae</taxon>
        <taxon>Hanamia</taxon>
    </lineage>
</organism>
<dbReference type="SUPFAM" id="SSF53474">
    <property type="entry name" value="alpha/beta-Hydrolases"/>
    <property type="match status" value="1"/>
</dbReference>
<dbReference type="AlphaFoldDB" id="A0A3M9N842"/>